<reference evidence="3" key="1">
    <citation type="submission" date="2017-03" db="EMBL/GenBank/DDBJ databases">
        <title>Phytopthora megakarya and P. palmivora, two closely related causual agents of cacao black pod achieved similar genome size and gene model numbers by different mechanisms.</title>
        <authorList>
            <person name="Ali S."/>
            <person name="Shao J."/>
            <person name="Larry D.J."/>
            <person name="Kronmiller B."/>
            <person name="Shen D."/>
            <person name="Strem M.D."/>
            <person name="Melnick R.L."/>
            <person name="Guiltinan M.J."/>
            <person name="Tyler B.M."/>
            <person name="Meinhardt L.W."/>
            <person name="Bailey B.A."/>
        </authorList>
    </citation>
    <scope>NUCLEOTIDE SEQUENCE [LARGE SCALE GENOMIC DNA]</scope>
    <source>
        <strain evidence="3">zdho120</strain>
    </source>
</reference>
<organism evidence="2 3">
    <name type="scientific">Phytophthora megakarya</name>
    <dbReference type="NCBI Taxonomy" id="4795"/>
    <lineage>
        <taxon>Eukaryota</taxon>
        <taxon>Sar</taxon>
        <taxon>Stramenopiles</taxon>
        <taxon>Oomycota</taxon>
        <taxon>Peronosporomycetes</taxon>
        <taxon>Peronosporales</taxon>
        <taxon>Peronosporaceae</taxon>
        <taxon>Phytophthora</taxon>
    </lineage>
</organism>
<dbReference type="Proteomes" id="UP000198211">
    <property type="component" value="Unassembled WGS sequence"/>
</dbReference>
<dbReference type="OrthoDB" id="155535at2759"/>
<feature type="transmembrane region" description="Helical" evidence="1">
    <location>
        <begin position="82"/>
        <end position="104"/>
    </location>
</feature>
<accession>A0A225WXP4</accession>
<proteinExistence type="predicted"/>
<keyword evidence="3" id="KW-1185">Reference proteome</keyword>
<gene>
    <name evidence="2" type="ORF">PHMEG_0003521</name>
</gene>
<keyword evidence="1" id="KW-1133">Transmembrane helix</keyword>
<name>A0A225WXP4_9STRA</name>
<dbReference type="EMBL" id="NBNE01000181">
    <property type="protein sequence ID" value="OWZ21867.1"/>
    <property type="molecule type" value="Genomic_DNA"/>
</dbReference>
<evidence type="ECO:0000313" key="3">
    <source>
        <dbReference type="Proteomes" id="UP000198211"/>
    </source>
</evidence>
<keyword evidence="1" id="KW-0472">Membrane</keyword>
<sequence length="168" mass="18717">MGETCSEVLAGTGLFLFNGVDLVAGVALCVYSLYLGTNHFAPVWFYVPLLVIGSVLIVASLSSSFGLAFRSFSGCMAWSSSVLMWVSLAELGLAVVIFTQGAAIDQFLRDHSSELKLSGEQLTQFERHKFYPAYALLGLCLMEALRQRYSTTLHHARLRRQYQYEMLR</sequence>
<keyword evidence="1" id="KW-0812">Transmembrane</keyword>
<evidence type="ECO:0000256" key="1">
    <source>
        <dbReference type="SAM" id="Phobius"/>
    </source>
</evidence>
<feature type="transmembrane region" description="Helical" evidence="1">
    <location>
        <begin position="43"/>
        <end position="62"/>
    </location>
</feature>
<dbReference type="AlphaFoldDB" id="A0A225WXP4"/>
<protein>
    <submittedName>
        <fullName evidence="2">Uncharacterized protein</fullName>
    </submittedName>
</protein>
<feature type="transmembrane region" description="Helical" evidence="1">
    <location>
        <begin position="15"/>
        <end position="36"/>
    </location>
</feature>
<evidence type="ECO:0000313" key="2">
    <source>
        <dbReference type="EMBL" id="OWZ21867.1"/>
    </source>
</evidence>
<comment type="caution">
    <text evidence="2">The sequence shown here is derived from an EMBL/GenBank/DDBJ whole genome shotgun (WGS) entry which is preliminary data.</text>
</comment>